<reference evidence="3 4" key="1">
    <citation type="journal article" date="2021" name="PeerJ">
        <title>Analysis of 44 Vibrio anguillarum genomes reveals high genetic diversity.</title>
        <authorList>
            <person name="Hansen M.J."/>
            <person name="Dalsgaard I."/>
        </authorList>
    </citation>
    <scope>NUCLEOTIDE SEQUENCE</scope>
    <source>
        <strain evidence="2 4">040915-1/1B</strain>
        <strain evidence="3">850617-1/1</strain>
    </source>
</reference>
<proteinExistence type="predicted"/>
<keyword evidence="1" id="KW-0472">Membrane</keyword>
<evidence type="ECO:0000313" key="4">
    <source>
        <dbReference type="Proteomes" id="UP000726136"/>
    </source>
</evidence>
<dbReference type="EMBL" id="RDPI01000125">
    <property type="protein sequence ID" value="MBF4375399.1"/>
    <property type="molecule type" value="Genomic_DNA"/>
</dbReference>
<name>A0A378PVY3_VIBAN</name>
<keyword evidence="1" id="KW-1133">Transmembrane helix</keyword>
<dbReference type="Proteomes" id="UP000786185">
    <property type="component" value="Unassembled WGS sequence"/>
</dbReference>
<evidence type="ECO:0000256" key="1">
    <source>
        <dbReference type="SAM" id="Phobius"/>
    </source>
</evidence>
<sequence>MERKRRVEWLKIRKKGFFRHFLGYGLGFCIPVIFGSAFVRNDFYLDLSPIVSYRVYLMTLFGAVFFAGWDWFFKSREYKKYKENLSRKNYS</sequence>
<evidence type="ECO:0000313" key="5">
    <source>
        <dbReference type="Proteomes" id="UP000786185"/>
    </source>
</evidence>
<keyword evidence="4" id="KW-1185">Reference proteome</keyword>
<evidence type="ECO:0000313" key="2">
    <source>
        <dbReference type="EMBL" id="MBF4375399.1"/>
    </source>
</evidence>
<organism evidence="3 5">
    <name type="scientific">Vibrio anguillarum</name>
    <name type="common">Listonella anguillarum</name>
    <dbReference type="NCBI Taxonomy" id="55601"/>
    <lineage>
        <taxon>Bacteria</taxon>
        <taxon>Pseudomonadati</taxon>
        <taxon>Pseudomonadota</taxon>
        <taxon>Gammaproteobacteria</taxon>
        <taxon>Vibrionales</taxon>
        <taxon>Vibrionaceae</taxon>
        <taxon>Vibrio</taxon>
    </lineage>
</organism>
<keyword evidence="1" id="KW-0812">Transmembrane</keyword>
<gene>
    <name evidence="2" type="ORF">EAY46_20440</name>
    <name evidence="3" type="ORF">ERJ77_24635</name>
</gene>
<accession>A0A378PVY3</accession>
<dbReference type="AlphaFoldDB" id="A0A378PVY3"/>
<protein>
    <submittedName>
        <fullName evidence="3">Uncharacterized protein</fullName>
    </submittedName>
</protein>
<dbReference type="Proteomes" id="UP000726136">
    <property type="component" value="Unassembled WGS sequence"/>
</dbReference>
<comment type="caution">
    <text evidence="3">The sequence shown here is derived from an EMBL/GenBank/DDBJ whole genome shotgun (WGS) entry which is preliminary data.</text>
</comment>
<evidence type="ECO:0000313" key="3">
    <source>
        <dbReference type="EMBL" id="MBF4437613.1"/>
    </source>
</evidence>
<feature type="transmembrane region" description="Helical" evidence="1">
    <location>
        <begin position="51"/>
        <end position="72"/>
    </location>
</feature>
<feature type="transmembrane region" description="Helical" evidence="1">
    <location>
        <begin position="21"/>
        <end position="39"/>
    </location>
</feature>
<dbReference type="EMBL" id="SCLC01001143">
    <property type="protein sequence ID" value="MBF4437613.1"/>
    <property type="molecule type" value="Genomic_DNA"/>
</dbReference>